<gene>
    <name evidence="2" type="ORF">GP486_007647</name>
</gene>
<feature type="signal peptide" evidence="1">
    <location>
        <begin position="1"/>
        <end position="18"/>
    </location>
</feature>
<proteinExistence type="predicted"/>
<evidence type="ECO:0000256" key="1">
    <source>
        <dbReference type="SAM" id="SignalP"/>
    </source>
</evidence>
<dbReference type="AlphaFoldDB" id="A0A9P8IBG0"/>
<name>A0A9P8IBG0_9PEZI</name>
<evidence type="ECO:0000313" key="2">
    <source>
        <dbReference type="EMBL" id="KAH0550990.1"/>
    </source>
</evidence>
<feature type="chain" id="PRO_5040345582" evidence="1">
    <location>
        <begin position="19"/>
        <end position="148"/>
    </location>
</feature>
<reference evidence="2" key="1">
    <citation type="submission" date="2021-03" db="EMBL/GenBank/DDBJ databases">
        <title>Comparative genomics and phylogenomic investigation of the class Geoglossomycetes provide insights into ecological specialization and systematics.</title>
        <authorList>
            <person name="Melie T."/>
            <person name="Pirro S."/>
            <person name="Miller A.N."/>
            <person name="Quandt A."/>
        </authorList>
    </citation>
    <scope>NUCLEOTIDE SEQUENCE</scope>
    <source>
        <strain evidence="2">CAQ_001_2017</strain>
    </source>
</reference>
<evidence type="ECO:0000313" key="3">
    <source>
        <dbReference type="Proteomes" id="UP000750711"/>
    </source>
</evidence>
<comment type="caution">
    <text evidence="2">The sequence shown here is derived from an EMBL/GenBank/DDBJ whole genome shotgun (WGS) entry which is preliminary data.</text>
</comment>
<keyword evidence="1" id="KW-0732">Signal</keyword>
<organism evidence="2 3">
    <name type="scientific">Trichoglossum hirsutum</name>
    <dbReference type="NCBI Taxonomy" id="265104"/>
    <lineage>
        <taxon>Eukaryota</taxon>
        <taxon>Fungi</taxon>
        <taxon>Dikarya</taxon>
        <taxon>Ascomycota</taxon>
        <taxon>Pezizomycotina</taxon>
        <taxon>Geoglossomycetes</taxon>
        <taxon>Geoglossales</taxon>
        <taxon>Geoglossaceae</taxon>
        <taxon>Trichoglossum</taxon>
    </lineage>
</organism>
<sequence>MRGVALALLSAAFTRVEAIVGVVPVNVDVGSRVAFPDGLAVVLGVVRRVEGRLGVGEDLSVGAGEIVPELEPLGIAVELLFVAEGLLGVEGVTTGGRVAVLLGWGRVTEMKVEGVGIVELRLVAVEFRELEERIVEFLEGKEPDWQTA</sequence>
<protein>
    <submittedName>
        <fullName evidence="2">Uncharacterized protein</fullName>
    </submittedName>
</protein>
<dbReference type="Proteomes" id="UP000750711">
    <property type="component" value="Unassembled WGS sequence"/>
</dbReference>
<keyword evidence="3" id="KW-1185">Reference proteome</keyword>
<dbReference type="EMBL" id="JAGHQM010002295">
    <property type="protein sequence ID" value="KAH0550990.1"/>
    <property type="molecule type" value="Genomic_DNA"/>
</dbReference>
<accession>A0A9P8IBG0</accession>